<accession>A0A9P7S4H3</accession>
<dbReference type="Proteomes" id="UP001049176">
    <property type="component" value="Chromosome 3"/>
</dbReference>
<evidence type="ECO:0000313" key="6">
    <source>
        <dbReference type="Proteomes" id="UP001049176"/>
    </source>
</evidence>
<dbReference type="PRINTS" id="PR00080">
    <property type="entry name" value="SDRFAMILY"/>
</dbReference>
<dbReference type="AlphaFoldDB" id="A0A9P7S4H3"/>
<dbReference type="KEGG" id="more:E1B28_006058"/>
<dbReference type="OrthoDB" id="1274115at2759"/>
<evidence type="ECO:0000313" key="5">
    <source>
        <dbReference type="EMBL" id="KAG7095289.1"/>
    </source>
</evidence>
<evidence type="ECO:0000256" key="1">
    <source>
        <dbReference type="ARBA" id="ARBA00006484"/>
    </source>
</evidence>
<name>A0A9P7S4H3_9AGAR</name>
<dbReference type="InterPro" id="IPR036291">
    <property type="entry name" value="NAD(P)-bd_dom_sf"/>
</dbReference>
<comment type="caution">
    <text evidence="5">The sequence shown here is derived from an EMBL/GenBank/DDBJ whole genome shotgun (WGS) entry which is preliminary data.</text>
</comment>
<dbReference type="Pfam" id="PF00106">
    <property type="entry name" value="adh_short"/>
    <property type="match status" value="1"/>
</dbReference>
<dbReference type="GeneID" id="66075134"/>
<dbReference type="PANTHER" id="PTHR43976:SF16">
    <property type="entry name" value="SHORT-CHAIN DEHYDROGENASE_REDUCTASE FAMILY PROTEIN"/>
    <property type="match status" value="1"/>
</dbReference>
<keyword evidence="2" id="KW-0521">NADP</keyword>
<keyword evidence="6" id="KW-1185">Reference proteome</keyword>
<dbReference type="PRINTS" id="PR00081">
    <property type="entry name" value="GDHRDH"/>
</dbReference>
<dbReference type="InterPro" id="IPR051911">
    <property type="entry name" value="SDR_oxidoreductase"/>
</dbReference>
<evidence type="ECO:0000256" key="3">
    <source>
        <dbReference type="ARBA" id="ARBA00023002"/>
    </source>
</evidence>
<dbReference type="InterPro" id="IPR020904">
    <property type="entry name" value="Sc_DH/Rdtase_CS"/>
</dbReference>
<dbReference type="SUPFAM" id="SSF51735">
    <property type="entry name" value="NAD(P)-binding Rossmann-fold domains"/>
    <property type="match status" value="1"/>
</dbReference>
<comment type="similarity">
    <text evidence="1 4">Belongs to the short-chain dehydrogenases/reductases (SDR) family.</text>
</comment>
<dbReference type="Gene3D" id="3.40.50.720">
    <property type="entry name" value="NAD(P)-binding Rossmann-like Domain"/>
    <property type="match status" value="1"/>
</dbReference>
<dbReference type="GO" id="GO:0016491">
    <property type="term" value="F:oxidoreductase activity"/>
    <property type="evidence" value="ECO:0007669"/>
    <property type="project" value="UniProtKB-KW"/>
</dbReference>
<sequence length="293" mass="32448">MDQSTLPRRQLVWFITGTSSGFGYRLVLSALARGDLVIATARDFEKLQDLYGREERENLRLLQLDITAGFDVIKTIVDKALILWGRIDVLVNNAGNGYLSFVEEATSDLFRRQFDTNVFGVMDVTNAVLPYMREKKDGTVIVVGSRSVWRADMLSGLGPYAASKAAIHAVTEALSVELASFNVKVLLVVPGAFRTEKMYSIPFNEANPIPDYDDVRKSVMSQIAKIPGNEPGDPVKAMEVVVDIVRGEGVAKGKEWPGTILLGEDAEATYRKKETKLNQAIQEWIQVTKSVAF</sequence>
<evidence type="ECO:0000256" key="2">
    <source>
        <dbReference type="ARBA" id="ARBA00022857"/>
    </source>
</evidence>
<reference evidence="5" key="1">
    <citation type="journal article" date="2021" name="Genome Biol. Evol.">
        <title>The assembled and annotated genome of the fairy-ring fungus Marasmius oreades.</title>
        <authorList>
            <person name="Hiltunen M."/>
            <person name="Ament-Velasquez S.L."/>
            <person name="Johannesson H."/>
        </authorList>
    </citation>
    <scope>NUCLEOTIDE SEQUENCE</scope>
    <source>
        <strain evidence="5">03SP1</strain>
    </source>
</reference>
<evidence type="ECO:0000256" key="4">
    <source>
        <dbReference type="RuleBase" id="RU000363"/>
    </source>
</evidence>
<organism evidence="5 6">
    <name type="scientific">Marasmius oreades</name>
    <name type="common">fairy-ring Marasmius</name>
    <dbReference type="NCBI Taxonomy" id="181124"/>
    <lineage>
        <taxon>Eukaryota</taxon>
        <taxon>Fungi</taxon>
        <taxon>Dikarya</taxon>
        <taxon>Basidiomycota</taxon>
        <taxon>Agaricomycotina</taxon>
        <taxon>Agaricomycetes</taxon>
        <taxon>Agaricomycetidae</taxon>
        <taxon>Agaricales</taxon>
        <taxon>Marasmiineae</taxon>
        <taxon>Marasmiaceae</taxon>
        <taxon>Marasmius</taxon>
    </lineage>
</organism>
<dbReference type="CDD" id="cd05374">
    <property type="entry name" value="17beta-HSD-like_SDR_c"/>
    <property type="match status" value="1"/>
</dbReference>
<protein>
    <submittedName>
        <fullName evidence="5">Uncharacterized protein</fullName>
    </submittedName>
</protein>
<gene>
    <name evidence="5" type="ORF">E1B28_006058</name>
</gene>
<dbReference type="PANTHER" id="PTHR43976">
    <property type="entry name" value="SHORT CHAIN DEHYDROGENASE"/>
    <property type="match status" value="1"/>
</dbReference>
<dbReference type="RefSeq" id="XP_043011759.1">
    <property type="nucleotide sequence ID" value="XM_043150669.1"/>
</dbReference>
<dbReference type="InterPro" id="IPR002347">
    <property type="entry name" value="SDR_fam"/>
</dbReference>
<proteinExistence type="inferred from homology"/>
<dbReference type="EMBL" id="CM032183">
    <property type="protein sequence ID" value="KAG7095289.1"/>
    <property type="molecule type" value="Genomic_DNA"/>
</dbReference>
<dbReference type="PROSITE" id="PS00061">
    <property type="entry name" value="ADH_SHORT"/>
    <property type="match status" value="1"/>
</dbReference>
<keyword evidence="3" id="KW-0560">Oxidoreductase</keyword>